<gene>
    <name evidence="3" type="ORF">Syun_028652</name>
</gene>
<name>A0AAP0EBX5_9MAGN</name>
<dbReference type="InterPro" id="IPR000504">
    <property type="entry name" value="RRM_dom"/>
</dbReference>
<dbReference type="GO" id="GO:0003723">
    <property type="term" value="F:RNA binding"/>
    <property type="evidence" value="ECO:0007669"/>
    <property type="project" value="UniProtKB-UniRule"/>
</dbReference>
<protein>
    <recommendedName>
        <fullName evidence="2">RRM domain-containing protein</fullName>
    </recommendedName>
</protein>
<dbReference type="PROSITE" id="PS50102">
    <property type="entry name" value="RRM"/>
    <property type="match status" value="1"/>
</dbReference>
<dbReference type="Gene3D" id="3.30.70.330">
    <property type="match status" value="1"/>
</dbReference>
<dbReference type="Pfam" id="PF00076">
    <property type="entry name" value="RRM_1"/>
    <property type="match status" value="1"/>
</dbReference>
<dbReference type="CDD" id="cd00590">
    <property type="entry name" value="RRM_SF"/>
    <property type="match status" value="1"/>
</dbReference>
<sequence>MADSSRIYVNNLSSKTTVDQLQGRLAKKGIAVDAIKINKQTGVAICEFSTPEIAANAAKELNGERIHGKTLSISKRTEIVANVVTEIGLQ</sequence>
<dbReference type="SUPFAM" id="SSF54928">
    <property type="entry name" value="RNA-binding domain, RBD"/>
    <property type="match status" value="1"/>
</dbReference>
<reference evidence="3 4" key="1">
    <citation type="submission" date="2024-01" db="EMBL/GenBank/DDBJ databases">
        <title>Genome assemblies of Stephania.</title>
        <authorList>
            <person name="Yang L."/>
        </authorList>
    </citation>
    <scope>NUCLEOTIDE SEQUENCE [LARGE SCALE GENOMIC DNA]</scope>
    <source>
        <strain evidence="3">YNDBR</strain>
        <tissue evidence="3">Leaf</tissue>
    </source>
</reference>
<feature type="domain" description="RRM" evidence="2">
    <location>
        <begin position="5"/>
        <end position="78"/>
    </location>
</feature>
<organism evidence="3 4">
    <name type="scientific">Stephania yunnanensis</name>
    <dbReference type="NCBI Taxonomy" id="152371"/>
    <lineage>
        <taxon>Eukaryota</taxon>
        <taxon>Viridiplantae</taxon>
        <taxon>Streptophyta</taxon>
        <taxon>Embryophyta</taxon>
        <taxon>Tracheophyta</taxon>
        <taxon>Spermatophyta</taxon>
        <taxon>Magnoliopsida</taxon>
        <taxon>Ranunculales</taxon>
        <taxon>Menispermaceae</taxon>
        <taxon>Menispermoideae</taxon>
        <taxon>Cissampelideae</taxon>
        <taxon>Stephania</taxon>
    </lineage>
</organism>
<keyword evidence="1" id="KW-0694">RNA-binding</keyword>
<dbReference type="EMBL" id="JBBNAF010000013">
    <property type="protein sequence ID" value="KAK9086258.1"/>
    <property type="molecule type" value="Genomic_DNA"/>
</dbReference>
<evidence type="ECO:0000259" key="2">
    <source>
        <dbReference type="PROSITE" id="PS50102"/>
    </source>
</evidence>
<dbReference type="Proteomes" id="UP001420932">
    <property type="component" value="Unassembled WGS sequence"/>
</dbReference>
<dbReference type="AlphaFoldDB" id="A0AAP0EBX5"/>
<dbReference type="InterPro" id="IPR035979">
    <property type="entry name" value="RBD_domain_sf"/>
</dbReference>
<keyword evidence="4" id="KW-1185">Reference proteome</keyword>
<accession>A0AAP0EBX5</accession>
<evidence type="ECO:0000313" key="3">
    <source>
        <dbReference type="EMBL" id="KAK9086258.1"/>
    </source>
</evidence>
<proteinExistence type="predicted"/>
<comment type="caution">
    <text evidence="3">The sequence shown here is derived from an EMBL/GenBank/DDBJ whole genome shotgun (WGS) entry which is preliminary data.</text>
</comment>
<dbReference type="InterPro" id="IPR012677">
    <property type="entry name" value="Nucleotide-bd_a/b_plait_sf"/>
</dbReference>
<evidence type="ECO:0000256" key="1">
    <source>
        <dbReference type="PROSITE-ProRule" id="PRU00176"/>
    </source>
</evidence>
<dbReference type="SMART" id="SM00360">
    <property type="entry name" value="RRM"/>
    <property type="match status" value="1"/>
</dbReference>
<evidence type="ECO:0000313" key="4">
    <source>
        <dbReference type="Proteomes" id="UP001420932"/>
    </source>
</evidence>